<accession>A0ABW8HS08</accession>
<gene>
    <name evidence="1" type="ORF">ACINKY_08915</name>
</gene>
<comment type="caution">
    <text evidence="1">The sequence shown here is derived from an EMBL/GenBank/DDBJ whole genome shotgun (WGS) entry which is preliminary data.</text>
</comment>
<dbReference type="Proteomes" id="UP001618531">
    <property type="component" value="Unassembled WGS sequence"/>
</dbReference>
<dbReference type="EMBL" id="JBIYSL010000002">
    <property type="protein sequence ID" value="MFK0522318.1"/>
    <property type="molecule type" value="Genomic_DNA"/>
</dbReference>
<organism evidence="1 2">
    <name type="scientific">Paenibacillus illinoisensis</name>
    <dbReference type="NCBI Taxonomy" id="59845"/>
    <lineage>
        <taxon>Bacteria</taxon>
        <taxon>Bacillati</taxon>
        <taxon>Bacillota</taxon>
        <taxon>Bacilli</taxon>
        <taxon>Bacillales</taxon>
        <taxon>Paenibacillaceae</taxon>
        <taxon>Paenibacillus</taxon>
    </lineage>
</organism>
<dbReference type="SUPFAM" id="SSF55729">
    <property type="entry name" value="Acyl-CoA N-acyltransferases (Nat)"/>
    <property type="match status" value="1"/>
</dbReference>
<name>A0ABW8HS08_9BACL</name>
<keyword evidence="2" id="KW-1185">Reference proteome</keyword>
<evidence type="ECO:0000313" key="1">
    <source>
        <dbReference type="EMBL" id="MFK0522318.1"/>
    </source>
</evidence>
<protein>
    <submittedName>
        <fullName evidence="1">Uncharacterized protein</fullName>
    </submittedName>
</protein>
<dbReference type="InterPro" id="IPR016181">
    <property type="entry name" value="Acyl_CoA_acyltransferase"/>
</dbReference>
<evidence type="ECO:0000313" key="2">
    <source>
        <dbReference type="Proteomes" id="UP001618531"/>
    </source>
</evidence>
<proteinExistence type="predicted"/>
<reference evidence="1 2" key="1">
    <citation type="submission" date="2024-11" db="EMBL/GenBank/DDBJ databases">
        <title>Identification and Characterization of a Novel Fosfomycin Bacillithiol Transferase FosB8 in Paenibacillus illinoisensis.</title>
        <authorList>
            <person name="Lu W."/>
        </authorList>
    </citation>
    <scope>NUCLEOTIDE SEQUENCE [LARGE SCALE GENOMIC DNA]</scope>
    <source>
        <strain evidence="1 2">WP77</strain>
    </source>
</reference>
<sequence length="89" mass="10502">MNQSKGFERERDYCMIRSYTIKDVDYIVNSHYELYKKEFNYDSSFRSYVAETVNSFIVRSNKKENIFILEIEGKPSGSISIKQIAEHTA</sequence>